<evidence type="ECO:0000259" key="2">
    <source>
        <dbReference type="Pfam" id="PF02775"/>
    </source>
</evidence>
<dbReference type="Gene3D" id="3.40.50.970">
    <property type="match status" value="1"/>
</dbReference>
<evidence type="ECO:0000313" key="3">
    <source>
        <dbReference type="EMBL" id="SHF28552.1"/>
    </source>
</evidence>
<dbReference type="PANTHER" id="PTHR42981:SF2">
    <property type="entry name" value="PYRUVATE DEHYDROGENASE [UBIQUINONE]"/>
    <property type="match status" value="1"/>
</dbReference>
<dbReference type="SUPFAM" id="SSF52518">
    <property type="entry name" value="Thiamin diphosphate-binding fold (THDP-binding)"/>
    <property type="match status" value="1"/>
</dbReference>
<protein>
    <submittedName>
        <fullName evidence="3">Thiamine pyrophosphate enzyme, C-terminal TPP binding domain</fullName>
    </submittedName>
</protein>
<dbReference type="PANTHER" id="PTHR42981">
    <property type="entry name" value="PYRUVATE DEHYDROGENASE [UBIQUINONE]"/>
    <property type="match status" value="1"/>
</dbReference>
<dbReference type="GO" id="GO:0000287">
    <property type="term" value="F:magnesium ion binding"/>
    <property type="evidence" value="ECO:0007669"/>
    <property type="project" value="InterPro"/>
</dbReference>
<dbReference type="Proteomes" id="UP000184476">
    <property type="component" value="Unassembled WGS sequence"/>
</dbReference>
<dbReference type="EMBL" id="FQVL01000013">
    <property type="protein sequence ID" value="SHF28552.1"/>
    <property type="molecule type" value="Genomic_DNA"/>
</dbReference>
<dbReference type="InterPro" id="IPR011766">
    <property type="entry name" value="TPP_enzyme_TPP-bd"/>
</dbReference>
<evidence type="ECO:0000256" key="1">
    <source>
        <dbReference type="ARBA" id="ARBA00023052"/>
    </source>
</evidence>
<dbReference type="InterPro" id="IPR047211">
    <property type="entry name" value="POXB-like"/>
</dbReference>
<keyword evidence="4" id="KW-1185">Reference proteome</keyword>
<accession>A0A1M5AF99</accession>
<reference evidence="3 4" key="1">
    <citation type="submission" date="2016-11" db="EMBL/GenBank/DDBJ databases">
        <authorList>
            <person name="Jaros S."/>
            <person name="Januszkiewicz K."/>
            <person name="Wedrychowicz H."/>
        </authorList>
    </citation>
    <scope>NUCLEOTIDE SEQUENCE [LARGE SCALE GENOMIC DNA]</scope>
    <source>
        <strain evidence="3 4">DSM 44666</strain>
    </source>
</reference>
<dbReference type="GO" id="GO:0030976">
    <property type="term" value="F:thiamine pyrophosphate binding"/>
    <property type="evidence" value="ECO:0007669"/>
    <property type="project" value="InterPro"/>
</dbReference>
<proteinExistence type="predicted"/>
<dbReference type="Pfam" id="PF02775">
    <property type="entry name" value="TPP_enzyme_C"/>
    <property type="match status" value="1"/>
</dbReference>
<name>A0A1M5AF99_9BACL</name>
<dbReference type="AlphaFoldDB" id="A0A1M5AF99"/>
<dbReference type="InterPro" id="IPR000399">
    <property type="entry name" value="TPP-bd_CS"/>
</dbReference>
<sequence>MGFSLPAALAAKLCVPDKQFVAIIGDGGFNMVIGDLLTAIQHQIKITLIVLNNKTLQMEKDKMKKSGYNQIGVDLRNPDYVLLARACGWEAYQIDNHVELEETLQKAFTGNQLALVDINTAHITYPDFQNKETMTGEY</sequence>
<dbReference type="STRING" id="112248.SAMN05444392_11360"/>
<gene>
    <name evidence="3" type="ORF">SAMN05444392_11360</name>
</gene>
<feature type="domain" description="Thiamine pyrophosphate enzyme TPP-binding" evidence="2">
    <location>
        <begin position="1"/>
        <end position="118"/>
    </location>
</feature>
<keyword evidence="1" id="KW-0786">Thiamine pyrophosphate</keyword>
<organism evidence="3 4">
    <name type="scientific">Seinonella peptonophila</name>
    <dbReference type="NCBI Taxonomy" id="112248"/>
    <lineage>
        <taxon>Bacteria</taxon>
        <taxon>Bacillati</taxon>
        <taxon>Bacillota</taxon>
        <taxon>Bacilli</taxon>
        <taxon>Bacillales</taxon>
        <taxon>Thermoactinomycetaceae</taxon>
        <taxon>Seinonella</taxon>
    </lineage>
</organism>
<dbReference type="GO" id="GO:0003824">
    <property type="term" value="F:catalytic activity"/>
    <property type="evidence" value="ECO:0007669"/>
    <property type="project" value="InterPro"/>
</dbReference>
<dbReference type="PROSITE" id="PS00187">
    <property type="entry name" value="TPP_ENZYMES"/>
    <property type="match status" value="1"/>
</dbReference>
<dbReference type="InterPro" id="IPR029061">
    <property type="entry name" value="THDP-binding"/>
</dbReference>
<evidence type="ECO:0000313" key="4">
    <source>
        <dbReference type="Proteomes" id="UP000184476"/>
    </source>
</evidence>